<dbReference type="InterPro" id="IPR016035">
    <property type="entry name" value="Acyl_Trfase/lysoPLipase"/>
</dbReference>
<keyword evidence="2" id="KW-0378">Hydrolase</keyword>
<comment type="caution">
    <text evidence="2">Lacks conserved residue(s) required for the propagation of feature annotation.</text>
</comment>
<dbReference type="Gene3D" id="3.40.1090.10">
    <property type="entry name" value="Cytosolic phospholipase A2 catalytic domain"/>
    <property type="match status" value="2"/>
</dbReference>
<dbReference type="CDD" id="cd07207">
    <property type="entry name" value="Pat_ExoU_VipD_like"/>
    <property type="match status" value="1"/>
</dbReference>
<dbReference type="InterPro" id="IPR002641">
    <property type="entry name" value="PNPLA_dom"/>
</dbReference>
<feature type="domain" description="PNPLA" evidence="3">
    <location>
        <begin position="5"/>
        <end position="197"/>
    </location>
</feature>
<feature type="short sequence motif" description="DGA/G" evidence="2">
    <location>
        <begin position="184"/>
        <end position="186"/>
    </location>
</feature>
<dbReference type="AlphaFoldDB" id="A0A165NKA7"/>
<reference evidence="5" key="1">
    <citation type="submission" date="2016-01" db="EMBL/GenBank/DDBJ databases">
        <title>Draft genome of Chromobacterium sp. F49.</title>
        <authorList>
            <person name="Hong K.W."/>
        </authorList>
    </citation>
    <scope>NUCLEOTIDE SEQUENCE [LARGE SCALE GENOMIC DNA]</scope>
    <source>
        <strain evidence="5">P7IIIA</strain>
    </source>
</reference>
<evidence type="ECO:0000313" key="4">
    <source>
        <dbReference type="EMBL" id="KZE66390.1"/>
    </source>
</evidence>
<dbReference type="SUPFAM" id="SSF52151">
    <property type="entry name" value="FabD/lysophospholipase-like"/>
    <property type="match status" value="1"/>
</dbReference>
<dbReference type="PROSITE" id="PS51635">
    <property type="entry name" value="PNPLA"/>
    <property type="match status" value="1"/>
</dbReference>
<sequence>MRIDGVFSGGGIKALSLIGAVEAAENRGLTFERVAGTSAGALMAALIKAGYTAGEMKEIIDQLDFRKFLDTSKTIVPIPFMNWIKLYWKLGLFKGDYLENWVASLLAARGIVTFADIPYGSLKIIASDITRGRLIVLPDDLEEYGLLPERFPIARAVRMSCSLPYFFYPIKLFNRVGQKSYIVDGGVLSNFPMWLYQRKDRVPIRPVLGFQLSSYINDHIPTHNVKNAVQLFKALFETMMQAHDNRYIDSHDARDIIFMPVKHVSVIDFQLSSDAKNELYTFGHDRAENFLQNWITGKRYPHLAHPTYKNRA</sequence>
<keyword evidence="5" id="KW-1185">Reference proteome</keyword>
<dbReference type="PANTHER" id="PTHR46394">
    <property type="entry name" value="ANNEXIN"/>
    <property type="match status" value="1"/>
</dbReference>
<comment type="caution">
    <text evidence="4">The sequence shown here is derived from an EMBL/GenBank/DDBJ whole genome shotgun (WGS) entry which is preliminary data.</text>
</comment>
<keyword evidence="2" id="KW-0442">Lipid degradation</keyword>
<keyword evidence="1 2" id="KW-0443">Lipid metabolism</keyword>
<dbReference type="GO" id="GO:0016787">
    <property type="term" value="F:hydrolase activity"/>
    <property type="evidence" value="ECO:0007669"/>
    <property type="project" value="UniProtKB-UniRule"/>
</dbReference>
<evidence type="ECO:0000313" key="5">
    <source>
        <dbReference type="Proteomes" id="UP000076567"/>
    </source>
</evidence>
<dbReference type="RefSeq" id="WP_066242262.1">
    <property type="nucleotide sequence ID" value="NZ_LRFC01000023.1"/>
</dbReference>
<feature type="active site" description="Nucleophile" evidence="2">
    <location>
        <position position="38"/>
    </location>
</feature>
<feature type="active site" description="Proton acceptor" evidence="2">
    <location>
        <position position="184"/>
    </location>
</feature>
<dbReference type="GO" id="GO:0016042">
    <property type="term" value="P:lipid catabolic process"/>
    <property type="evidence" value="ECO:0007669"/>
    <property type="project" value="UniProtKB-UniRule"/>
</dbReference>
<evidence type="ECO:0000256" key="1">
    <source>
        <dbReference type="ARBA" id="ARBA00023098"/>
    </source>
</evidence>
<evidence type="ECO:0000259" key="3">
    <source>
        <dbReference type="PROSITE" id="PS51635"/>
    </source>
</evidence>
<dbReference type="PANTHER" id="PTHR46394:SF1">
    <property type="entry name" value="PNPLA DOMAIN-CONTAINING PROTEIN"/>
    <property type="match status" value="1"/>
</dbReference>
<feature type="short sequence motif" description="GXSXG" evidence="2">
    <location>
        <begin position="36"/>
        <end position="40"/>
    </location>
</feature>
<dbReference type="Proteomes" id="UP000076567">
    <property type="component" value="Unassembled WGS sequence"/>
</dbReference>
<protein>
    <recommendedName>
        <fullName evidence="3">PNPLA domain-containing protein</fullName>
    </recommendedName>
</protein>
<organism evidence="4 5">
    <name type="scientific">Fictibacillus phosphorivorans</name>
    <dbReference type="NCBI Taxonomy" id="1221500"/>
    <lineage>
        <taxon>Bacteria</taxon>
        <taxon>Bacillati</taxon>
        <taxon>Bacillota</taxon>
        <taxon>Bacilli</taxon>
        <taxon>Bacillales</taxon>
        <taxon>Fictibacillaceae</taxon>
        <taxon>Fictibacillus</taxon>
    </lineage>
</organism>
<evidence type="ECO:0000256" key="2">
    <source>
        <dbReference type="PROSITE-ProRule" id="PRU01161"/>
    </source>
</evidence>
<dbReference type="InterPro" id="IPR052580">
    <property type="entry name" value="Lipid_Hydrolase"/>
</dbReference>
<name>A0A165NKA7_9BACL</name>
<dbReference type="Pfam" id="PF01734">
    <property type="entry name" value="Patatin"/>
    <property type="match status" value="1"/>
</dbReference>
<dbReference type="OrthoDB" id="9770965at2"/>
<gene>
    <name evidence="4" type="ORF">AWM68_08490</name>
</gene>
<proteinExistence type="predicted"/>
<accession>A0A165NKA7</accession>
<dbReference type="EMBL" id="LRFC01000023">
    <property type="protein sequence ID" value="KZE66390.1"/>
    <property type="molecule type" value="Genomic_DNA"/>
</dbReference>